<accession>A0A0A9AHF7</accession>
<reference evidence="1" key="1">
    <citation type="submission" date="2014-09" db="EMBL/GenBank/DDBJ databases">
        <authorList>
            <person name="Magalhaes I.L.F."/>
            <person name="Oliveira U."/>
            <person name="Santos F.R."/>
            <person name="Vidigal T.H.D.A."/>
            <person name="Brescovit A.D."/>
            <person name="Santos A.J."/>
        </authorList>
    </citation>
    <scope>NUCLEOTIDE SEQUENCE</scope>
    <source>
        <tissue evidence="1">Shoot tissue taken approximately 20 cm above the soil surface</tissue>
    </source>
</reference>
<proteinExistence type="predicted"/>
<protein>
    <submittedName>
        <fullName evidence="1">Uncharacterized protein</fullName>
    </submittedName>
</protein>
<sequence>MISTEVVRDYNNFAN</sequence>
<name>A0A0A9AHF7_ARUDO</name>
<evidence type="ECO:0000313" key="1">
    <source>
        <dbReference type="EMBL" id="JAD49308.1"/>
    </source>
</evidence>
<dbReference type="EMBL" id="GBRH01248587">
    <property type="protein sequence ID" value="JAD49308.1"/>
    <property type="molecule type" value="Transcribed_RNA"/>
</dbReference>
<reference evidence="1" key="2">
    <citation type="journal article" date="2015" name="Data Brief">
        <title>Shoot transcriptome of the giant reed, Arundo donax.</title>
        <authorList>
            <person name="Barrero R.A."/>
            <person name="Guerrero F.D."/>
            <person name="Moolhuijzen P."/>
            <person name="Goolsby J.A."/>
            <person name="Tidwell J."/>
            <person name="Bellgard S.E."/>
            <person name="Bellgard M.I."/>
        </authorList>
    </citation>
    <scope>NUCLEOTIDE SEQUENCE</scope>
    <source>
        <tissue evidence="1">Shoot tissue taken approximately 20 cm above the soil surface</tissue>
    </source>
</reference>
<organism evidence="1">
    <name type="scientific">Arundo donax</name>
    <name type="common">Giant reed</name>
    <name type="synonym">Donax arundinaceus</name>
    <dbReference type="NCBI Taxonomy" id="35708"/>
    <lineage>
        <taxon>Eukaryota</taxon>
        <taxon>Viridiplantae</taxon>
        <taxon>Streptophyta</taxon>
        <taxon>Embryophyta</taxon>
        <taxon>Tracheophyta</taxon>
        <taxon>Spermatophyta</taxon>
        <taxon>Magnoliopsida</taxon>
        <taxon>Liliopsida</taxon>
        <taxon>Poales</taxon>
        <taxon>Poaceae</taxon>
        <taxon>PACMAD clade</taxon>
        <taxon>Arundinoideae</taxon>
        <taxon>Arundineae</taxon>
        <taxon>Arundo</taxon>
    </lineage>
</organism>